<proteinExistence type="predicted"/>
<comment type="caution">
    <text evidence="1">The sequence shown here is derived from an EMBL/GenBank/DDBJ whole genome shotgun (WGS) entry which is preliminary data.</text>
</comment>
<evidence type="ECO:0000313" key="1">
    <source>
        <dbReference type="EMBL" id="GHO97245.1"/>
    </source>
</evidence>
<keyword evidence="2" id="KW-1185">Reference proteome</keyword>
<gene>
    <name evidence="1" type="ORF">KSF_072930</name>
</gene>
<dbReference type="EMBL" id="BNJK01000001">
    <property type="protein sequence ID" value="GHO97245.1"/>
    <property type="molecule type" value="Genomic_DNA"/>
</dbReference>
<dbReference type="Proteomes" id="UP000597444">
    <property type="component" value="Unassembled WGS sequence"/>
</dbReference>
<dbReference type="AlphaFoldDB" id="A0A8J3IUS2"/>
<name>A0A8J3IUS2_9CHLR</name>
<organism evidence="1 2">
    <name type="scientific">Reticulibacter mediterranei</name>
    <dbReference type="NCBI Taxonomy" id="2778369"/>
    <lineage>
        <taxon>Bacteria</taxon>
        <taxon>Bacillati</taxon>
        <taxon>Chloroflexota</taxon>
        <taxon>Ktedonobacteria</taxon>
        <taxon>Ktedonobacterales</taxon>
        <taxon>Reticulibacteraceae</taxon>
        <taxon>Reticulibacter</taxon>
    </lineage>
</organism>
<protein>
    <submittedName>
        <fullName evidence="1">Uncharacterized protein</fullName>
    </submittedName>
</protein>
<evidence type="ECO:0000313" key="2">
    <source>
        <dbReference type="Proteomes" id="UP000597444"/>
    </source>
</evidence>
<reference evidence="1" key="1">
    <citation type="submission" date="2020-10" db="EMBL/GenBank/DDBJ databases">
        <title>Taxonomic study of unclassified bacteria belonging to the class Ktedonobacteria.</title>
        <authorList>
            <person name="Yabe S."/>
            <person name="Wang C.M."/>
            <person name="Zheng Y."/>
            <person name="Sakai Y."/>
            <person name="Cavaletti L."/>
            <person name="Monciardini P."/>
            <person name="Donadio S."/>
        </authorList>
    </citation>
    <scope>NUCLEOTIDE SEQUENCE</scope>
    <source>
        <strain evidence="1">ID150040</strain>
    </source>
</reference>
<sequence>MLGEVETVAVLAAEVVVVPPHALHKQLTSASTQRNNHLRTSLFVNMMLFLLTQDG</sequence>
<accession>A0A8J3IUS2</accession>